<gene>
    <name evidence="5" type="ORF">CDV56_108126</name>
</gene>
<dbReference type="RefSeq" id="XP_026617672.1">
    <property type="nucleotide sequence ID" value="XM_026761745.1"/>
</dbReference>
<dbReference type="GO" id="GO:0008171">
    <property type="term" value="F:O-methyltransferase activity"/>
    <property type="evidence" value="ECO:0007669"/>
    <property type="project" value="InterPro"/>
</dbReference>
<dbReference type="PANTHER" id="PTHR10509">
    <property type="entry name" value="O-METHYLTRANSFERASE-RELATED"/>
    <property type="match status" value="1"/>
</dbReference>
<dbReference type="PROSITE" id="PS51682">
    <property type="entry name" value="SAM_OMT_I"/>
    <property type="match status" value="1"/>
</dbReference>
<evidence type="ECO:0000313" key="5">
    <source>
        <dbReference type="EMBL" id="RHZ64933.1"/>
    </source>
</evidence>
<keyword evidence="6" id="KW-1185">Reference proteome</keyword>
<dbReference type="InterPro" id="IPR029063">
    <property type="entry name" value="SAM-dependent_MTases_sf"/>
</dbReference>
<dbReference type="EMBL" id="NKHU02000020">
    <property type="protein sequence ID" value="RHZ64933.1"/>
    <property type="molecule type" value="Genomic_DNA"/>
</dbReference>
<sequence length="133" mass="15100">MIEATKRTIEKYGLQDRVTLLEGPAQDSILTLTGTFDIVFVDAEKEGYEDYVKTVLDQKLLAQDGLIICDNVFSRGLAISEDAGKHLRQDLVPYWIECGKKMQKLSAFCKNDPRIDNLVLPLYDGMSLIRWKS</sequence>
<comment type="caution">
    <text evidence="5">The sequence shown here is derived from an EMBL/GenBank/DDBJ whole genome shotgun (WGS) entry which is preliminary data.</text>
</comment>
<dbReference type="GeneID" id="38130100"/>
<evidence type="ECO:0000256" key="3">
    <source>
        <dbReference type="ARBA" id="ARBA00022691"/>
    </source>
</evidence>
<organism evidence="5 6">
    <name type="scientific">Aspergillus thermomutatus</name>
    <name type="common">Neosartorya pseudofischeri</name>
    <dbReference type="NCBI Taxonomy" id="41047"/>
    <lineage>
        <taxon>Eukaryota</taxon>
        <taxon>Fungi</taxon>
        <taxon>Dikarya</taxon>
        <taxon>Ascomycota</taxon>
        <taxon>Pezizomycotina</taxon>
        <taxon>Eurotiomycetes</taxon>
        <taxon>Eurotiomycetidae</taxon>
        <taxon>Eurotiales</taxon>
        <taxon>Aspergillaceae</taxon>
        <taxon>Aspergillus</taxon>
        <taxon>Aspergillus subgen. Fumigati</taxon>
    </lineage>
</organism>
<dbReference type="VEuPathDB" id="FungiDB:CDV56_108126"/>
<evidence type="ECO:0000256" key="1">
    <source>
        <dbReference type="ARBA" id="ARBA00022603"/>
    </source>
</evidence>
<evidence type="ECO:0000256" key="4">
    <source>
        <dbReference type="ARBA" id="ARBA00023453"/>
    </source>
</evidence>
<dbReference type="SUPFAM" id="SSF53335">
    <property type="entry name" value="S-adenosyl-L-methionine-dependent methyltransferases"/>
    <property type="match status" value="1"/>
</dbReference>
<name>A0A397HUW4_ASPTH</name>
<keyword evidence="3" id="KW-0949">S-adenosyl-L-methionine</keyword>
<dbReference type="OrthoDB" id="10251242at2759"/>
<dbReference type="GO" id="GO:0008757">
    <property type="term" value="F:S-adenosylmethionine-dependent methyltransferase activity"/>
    <property type="evidence" value="ECO:0007669"/>
    <property type="project" value="TreeGrafter"/>
</dbReference>
<reference evidence="5" key="1">
    <citation type="submission" date="2018-08" db="EMBL/GenBank/DDBJ databases">
        <title>Draft genome sequence of azole-resistant Aspergillus thermomutatus (Neosartorya pseudofischeri) strain HMR AF 39, isolated from a human nasal aspirate.</title>
        <authorList>
            <person name="Parent-Michaud M."/>
            <person name="Dufresne P.J."/>
            <person name="Fournier E."/>
            <person name="Martineau C."/>
            <person name="Moreira S."/>
            <person name="Perkins V."/>
            <person name="De Repentigny L."/>
            <person name="Dufresne S.F."/>
        </authorList>
    </citation>
    <scope>NUCLEOTIDE SEQUENCE [LARGE SCALE GENOMIC DNA]</scope>
    <source>
        <strain evidence="5">HMR AF 39</strain>
    </source>
</reference>
<evidence type="ECO:0000313" key="6">
    <source>
        <dbReference type="Proteomes" id="UP000215305"/>
    </source>
</evidence>
<dbReference type="PANTHER" id="PTHR10509:SF14">
    <property type="entry name" value="CAFFEOYL-COA O-METHYLTRANSFERASE 3-RELATED"/>
    <property type="match status" value="1"/>
</dbReference>
<keyword evidence="1" id="KW-0489">Methyltransferase</keyword>
<dbReference type="Pfam" id="PF01596">
    <property type="entry name" value="Methyltransf_3"/>
    <property type="match status" value="1"/>
</dbReference>
<dbReference type="InterPro" id="IPR050362">
    <property type="entry name" value="Cation-dep_OMT"/>
</dbReference>
<comment type="similarity">
    <text evidence="4">Belongs to the class I-like SAM-binding methyltransferase superfamily. Cation-dependent O-methyltransferase family.</text>
</comment>
<accession>A0A397HUW4</accession>
<dbReference type="STRING" id="41047.A0A397HUW4"/>
<dbReference type="Gene3D" id="3.40.50.150">
    <property type="entry name" value="Vaccinia Virus protein VP39"/>
    <property type="match status" value="1"/>
</dbReference>
<protein>
    <recommendedName>
        <fullName evidence="7">O-methyltransferase domain-containing protein</fullName>
    </recommendedName>
</protein>
<dbReference type="AlphaFoldDB" id="A0A397HUW4"/>
<dbReference type="GO" id="GO:0032259">
    <property type="term" value="P:methylation"/>
    <property type="evidence" value="ECO:0007669"/>
    <property type="project" value="UniProtKB-KW"/>
</dbReference>
<keyword evidence="2" id="KW-0808">Transferase</keyword>
<dbReference type="InterPro" id="IPR002935">
    <property type="entry name" value="SAM_O-MeTrfase"/>
</dbReference>
<evidence type="ECO:0008006" key="7">
    <source>
        <dbReference type="Google" id="ProtNLM"/>
    </source>
</evidence>
<proteinExistence type="inferred from homology"/>
<evidence type="ECO:0000256" key="2">
    <source>
        <dbReference type="ARBA" id="ARBA00022679"/>
    </source>
</evidence>
<dbReference type="Proteomes" id="UP000215305">
    <property type="component" value="Unassembled WGS sequence"/>
</dbReference>